<dbReference type="Proteomes" id="UP000434052">
    <property type="component" value="Unassembled WGS sequence"/>
</dbReference>
<evidence type="ECO:0000313" key="2">
    <source>
        <dbReference type="EMBL" id="TVM34107.1"/>
    </source>
</evidence>
<dbReference type="OrthoDB" id="9797603at2"/>
<dbReference type="GO" id="GO:0016740">
    <property type="term" value="F:transferase activity"/>
    <property type="evidence" value="ECO:0007669"/>
    <property type="project" value="UniProtKB-KW"/>
</dbReference>
<reference evidence="2 3" key="1">
    <citation type="submission" date="2018-06" db="EMBL/GenBank/DDBJ databases">
        <title>Complete genome of Desulfovibrio marinus P48SEP.</title>
        <authorList>
            <person name="Crispim J.S."/>
            <person name="Vidigal P.M.P."/>
            <person name="Silva L.C.F."/>
            <person name="Araujo L.C."/>
            <person name="Laguardia C.N."/>
            <person name="Dias R.S."/>
            <person name="Sousa M.P."/>
            <person name="Paula S.O."/>
            <person name="Silva C."/>
        </authorList>
    </citation>
    <scope>NUCLEOTIDE SEQUENCE [LARGE SCALE GENOMIC DNA]</scope>
    <source>
        <strain evidence="2 3">P48SEP</strain>
    </source>
</reference>
<dbReference type="SUPFAM" id="SSF56112">
    <property type="entry name" value="Protein kinase-like (PK-like)"/>
    <property type="match status" value="1"/>
</dbReference>
<gene>
    <name evidence="2" type="ORF">DQK91_09395</name>
</gene>
<dbReference type="Pfam" id="PF01636">
    <property type="entry name" value="APH"/>
    <property type="match status" value="1"/>
</dbReference>
<feature type="domain" description="Aminoglycoside phosphotransferase" evidence="1">
    <location>
        <begin position="110"/>
        <end position="270"/>
    </location>
</feature>
<sequence length="371" mass="43161">MIELKTNQLQAFLQESFGPKARLLGISEIGKPGEQGVKQFGYGKPVLVSYEIDGEPQEAVLSTMRGDKYGHQFYWDRAAILMFQHETSGGLEKHARSLALGYIDQDDALHPVRDVQEFFLLVEKLPGYDYYRDLERIMAGDFRPSDVDQVREFARWMARIHSRRLDDPHLYYRRIRNLIGSDECVLGLVDEAYPQGYEDYPPERFQALERRLIDWRWKLKRYAHRLAEVHGDFHPWNVLIDERGGFRVLDRSRGEWGEPAGDVASMAMNYLLFGILDEHPDDPDATPRLSGPFRQLFEVLFEEYLEATGDREILEVIAPFFVFRCLVVASPEWYPNHPPAVRRSLFEFMERVLAEEVFDPTCVNKYLVGSC</sequence>
<evidence type="ECO:0000259" key="1">
    <source>
        <dbReference type="Pfam" id="PF01636"/>
    </source>
</evidence>
<dbReference type="AlphaFoldDB" id="A0A6P1ZJI5"/>
<keyword evidence="2" id="KW-0808">Transferase</keyword>
<dbReference type="InterPro" id="IPR011009">
    <property type="entry name" value="Kinase-like_dom_sf"/>
</dbReference>
<dbReference type="InterPro" id="IPR002575">
    <property type="entry name" value="Aminoglycoside_PTrfase"/>
</dbReference>
<proteinExistence type="predicted"/>
<protein>
    <submittedName>
        <fullName evidence="2">Aminoglycoside phosphotransferase family protein</fullName>
    </submittedName>
</protein>
<evidence type="ECO:0000313" key="3">
    <source>
        <dbReference type="Proteomes" id="UP000434052"/>
    </source>
</evidence>
<dbReference type="RefSeq" id="WP_144305105.1">
    <property type="nucleotide sequence ID" value="NZ_QMIF01000005.1"/>
</dbReference>
<name>A0A6P1ZJI5_9BACT</name>
<organism evidence="2 3">
    <name type="scientific">Oceanidesulfovibrio marinus</name>
    <dbReference type="NCBI Taxonomy" id="370038"/>
    <lineage>
        <taxon>Bacteria</taxon>
        <taxon>Pseudomonadati</taxon>
        <taxon>Thermodesulfobacteriota</taxon>
        <taxon>Desulfovibrionia</taxon>
        <taxon>Desulfovibrionales</taxon>
        <taxon>Desulfovibrionaceae</taxon>
        <taxon>Oceanidesulfovibrio</taxon>
    </lineage>
</organism>
<accession>A0A6P1ZJI5</accession>
<dbReference type="Gene3D" id="3.90.1200.10">
    <property type="match status" value="1"/>
</dbReference>
<comment type="caution">
    <text evidence="2">The sequence shown here is derived from an EMBL/GenBank/DDBJ whole genome shotgun (WGS) entry which is preliminary data.</text>
</comment>
<dbReference type="EMBL" id="QMIF01000005">
    <property type="protein sequence ID" value="TVM34107.1"/>
    <property type="molecule type" value="Genomic_DNA"/>
</dbReference>